<reference evidence="9 10" key="1">
    <citation type="journal article" date="2019" name="PLoS Biol.">
        <title>Sex chromosomes control vertical transmission of feminizing Wolbachia symbionts in an isopod.</title>
        <authorList>
            <person name="Becking T."/>
            <person name="Chebbi M.A."/>
            <person name="Giraud I."/>
            <person name="Moumen B."/>
            <person name="Laverre T."/>
            <person name="Caubet Y."/>
            <person name="Peccoud J."/>
            <person name="Gilbert C."/>
            <person name="Cordaux R."/>
        </authorList>
    </citation>
    <scope>NUCLEOTIDE SEQUENCE [LARGE SCALE GENOMIC DNA]</scope>
    <source>
        <strain evidence="9">ANa2</strain>
        <tissue evidence="9">Whole body excluding digestive tract and cuticle</tissue>
    </source>
</reference>
<dbReference type="Proteomes" id="UP000326759">
    <property type="component" value="Unassembled WGS sequence"/>
</dbReference>
<comment type="caution">
    <text evidence="9">The sequence shown here is derived from an EMBL/GenBank/DDBJ whole genome shotgun (WGS) entry which is preliminary data.</text>
</comment>
<dbReference type="InterPro" id="IPR007217">
    <property type="entry name" value="Per1-like"/>
</dbReference>
<organism evidence="9 10">
    <name type="scientific">Armadillidium nasatum</name>
    <dbReference type="NCBI Taxonomy" id="96803"/>
    <lineage>
        <taxon>Eukaryota</taxon>
        <taxon>Metazoa</taxon>
        <taxon>Ecdysozoa</taxon>
        <taxon>Arthropoda</taxon>
        <taxon>Crustacea</taxon>
        <taxon>Multicrustacea</taxon>
        <taxon>Malacostraca</taxon>
        <taxon>Eumalacostraca</taxon>
        <taxon>Peracarida</taxon>
        <taxon>Isopoda</taxon>
        <taxon>Oniscidea</taxon>
        <taxon>Crinocheta</taxon>
        <taxon>Armadillidiidae</taxon>
        <taxon>Armadillidium</taxon>
    </lineage>
</organism>
<proteinExistence type="inferred from homology"/>
<dbReference type="Pfam" id="PF04080">
    <property type="entry name" value="Per1"/>
    <property type="match status" value="2"/>
</dbReference>
<name>A0A5N5TKN6_9CRUS</name>
<comment type="similarity">
    <text evidence="2 8">Belongs to the PGAP3 family.</text>
</comment>
<evidence type="ECO:0000256" key="5">
    <source>
        <dbReference type="ARBA" id="ARBA00022729"/>
    </source>
</evidence>
<feature type="transmembrane region" description="Helical" evidence="8">
    <location>
        <begin position="54"/>
        <end position="82"/>
    </location>
</feature>
<evidence type="ECO:0000256" key="8">
    <source>
        <dbReference type="RuleBase" id="RU365066"/>
    </source>
</evidence>
<dbReference type="AlphaFoldDB" id="A0A5N5TKN6"/>
<feature type="transmembrane region" description="Helical" evidence="8">
    <location>
        <begin position="102"/>
        <end position="120"/>
    </location>
</feature>
<dbReference type="OrthoDB" id="419770at2759"/>
<evidence type="ECO:0000256" key="3">
    <source>
        <dbReference type="ARBA" id="ARBA00022502"/>
    </source>
</evidence>
<keyword evidence="3 8" id="KW-0337">GPI-anchor biosynthesis</keyword>
<comment type="function">
    <text evidence="8">Involved in the lipid remodeling steps of GPI-anchor maturation.</text>
</comment>
<dbReference type="GO" id="GO:0000139">
    <property type="term" value="C:Golgi membrane"/>
    <property type="evidence" value="ECO:0007669"/>
    <property type="project" value="UniProtKB-SubCell"/>
</dbReference>
<sequence>KETLKNFYLNQNIFNKLLFWSCEDECKYECMWHTTNAYLNKGWKIPQFFGKVEYYYYLFIFNYTFPSVAMKFFGVKCYIISLNAWFWSVCFHARDTSFTEKLDYFSAFSMVLSTFLMLLLRASGKLQTTRKILIAVGALLFYLYHIWYLSRNFDYDYNMKVNVIVGLLNGFGWLIWSWKRPDKREYLFWCHATKVCLGMTLVFELLDFSPILWTFDAHSLWHLSTVILPFFWYRFIEGDCYYLLENMSRRSYLKKSA</sequence>
<comment type="caution">
    <text evidence="8">Lacks conserved residue(s) required for the propagation of feature annotation.</text>
</comment>
<evidence type="ECO:0000256" key="6">
    <source>
        <dbReference type="ARBA" id="ARBA00022989"/>
    </source>
</evidence>
<feature type="non-terminal residue" evidence="9">
    <location>
        <position position="1"/>
    </location>
</feature>
<evidence type="ECO:0000256" key="2">
    <source>
        <dbReference type="ARBA" id="ARBA00006387"/>
    </source>
</evidence>
<evidence type="ECO:0000256" key="4">
    <source>
        <dbReference type="ARBA" id="ARBA00022692"/>
    </source>
</evidence>
<dbReference type="GO" id="GO:0005789">
    <property type="term" value="C:endoplasmic reticulum membrane"/>
    <property type="evidence" value="ECO:0007669"/>
    <property type="project" value="TreeGrafter"/>
</dbReference>
<evidence type="ECO:0000313" key="9">
    <source>
        <dbReference type="EMBL" id="KAB7506733.1"/>
    </source>
</evidence>
<keyword evidence="10" id="KW-1185">Reference proteome</keyword>
<evidence type="ECO:0000313" key="10">
    <source>
        <dbReference type="Proteomes" id="UP000326759"/>
    </source>
</evidence>
<dbReference type="EMBL" id="SEYY01000682">
    <property type="protein sequence ID" value="KAB7506733.1"/>
    <property type="molecule type" value="Genomic_DNA"/>
</dbReference>
<dbReference type="PANTHER" id="PTHR13148">
    <property type="entry name" value="PER1-RELATED"/>
    <property type="match status" value="1"/>
</dbReference>
<feature type="transmembrane region" description="Helical" evidence="8">
    <location>
        <begin position="161"/>
        <end position="179"/>
    </location>
</feature>
<accession>A0A5N5TKN6</accession>
<evidence type="ECO:0000256" key="7">
    <source>
        <dbReference type="ARBA" id="ARBA00023136"/>
    </source>
</evidence>
<dbReference type="GO" id="GO:0016788">
    <property type="term" value="F:hydrolase activity, acting on ester bonds"/>
    <property type="evidence" value="ECO:0007669"/>
    <property type="project" value="TreeGrafter"/>
</dbReference>
<protein>
    <recommendedName>
        <fullName evidence="8">Post-GPI attachment to proteins factor 3</fullName>
    </recommendedName>
</protein>
<dbReference type="GO" id="GO:0006506">
    <property type="term" value="P:GPI anchor biosynthetic process"/>
    <property type="evidence" value="ECO:0007669"/>
    <property type="project" value="UniProtKB-KW"/>
</dbReference>
<comment type="subcellular location">
    <subcellularLocation>
        <location evidence="1">Endomembrane system</location>
        <topology evidence="1">Multi-pass membrane protein</topology>
    </subcellularLocation>
    <subcellularLocation>
        <location evidence="8">Golgi apparatus membrane</location>
        <topology evidence="8">Multi-pass membrane protein</topology>
    </subcellularLocation>
</comment>
<dbReference type="PANTHER" id="PTHR13148:SF0">
    <property type="entry name" value="POST-GPI ATTACHMENT TO PROTEINS FACTOR 3"/>
    <property type="match status" value="1"/>
</dbReference>
<evidence type="ECO:0000256" key="1">
    <source>
        <dbReference type="ARBA" id="ARBA00004127"/>
    </source>
</evidence>
<keyword evidence="4 8" id="KW-0812">Transmembrane</keyword>
<keyword evidence="5" id="KW-0732">Signal</keyword>
<keyword evidence="6 8" id="KW-1133">Transmembrane helix</keyword>
<feature type="transmembrane region" description="Helical" evidence="8">
    <location>
        <begin position="132"/>
        <end position="149"/>
    </location>
</feature>
<keyword evidence="7 8" id="KW-0472">Membrane</keyword>
<gene>
    <name evidence="9" type="primary">Pgap3</name>
    <name evidence="9" type="ORF">Anas_02549</name>
</gene>
<keyword evidence="8" id="KW-0333">Golgi apparatus</keyword>